<organism evidence="3 4">
    <name type="scientific">Actinophytocola gossypii</name>
    <dbReference type="NCBI Taxonomy" id="2812003"/>
    <lineage>
        <taxon>Bacteria</taxon>
        <taxon>Bacillati</taxon>
        <taxon>Actinomycetota</taxon>
        <taxon>Actinomycetes</taxon>
        <taxon>Pseudonocardiales</taxon>
        <taxon>Pseudonocardiaceae</taxon>
    </lineage>
</organism>
<feature type="domain" description="Putative T7SS secretion signal" evidence="2">
    <location>
        <begin position="7"/>
        <end position="98"/>
    </location>
</feature>
<keyword evidence="4" id="KW-1185">Reference proteome</keyword>
<reference evidence="3 4" key="1">
    <citation type="submission" date="2021-02" db="EMBL/GenBank/DDBJ databases">
        <title>Actinophytocola xerophila sp. nov., isolated from soil of cotton cropping field.</title>
        <authorList>
            <person name="Huang R."/>
            <person name="Chen X."/>
            <person name="Ge X."/>
            <person name="Liu W."/>
        </authorList>
    </citation>
    <scope>NUCLEOTIDE SEQUENCE [LARGE SCALE GENOMIC DNA]</scope>
    <source>
        <strain evidence="3 4">S1-96</strain>
    </source>
</reference>
<dbReference type="InterPro" id="IPR029501">
    <property type="entry name" value="EndoU_bac"/>
</dbReference>
<dbReference type="RefSeq" id="WP_260189986.1">
    <property type="nucleotide sequence ID" value="NZ_JAFFZE010000006.1"/>
</dbReference>
<dbReference type="InterPro" id="IPR036689">
    <property type="entry name" value="ESAT-6-like_sf"/>
</dbReference>
<gene>
    <name evidence="3" type="ORF">JT362_05865</name>
</gene>
<dbReference type="Pfam" id="PF14436">
    <property type="entry name" value="EndoU_bacteria"/>
    <property type="match status" value="1"/>
</dbReference>
<comment type="caution">
    <text evidence="3">The sequence shown here is derived from an EMBL/GenBank/DDBJ whole genome shotgun (WGS) entry which is preliminary data.</text>
</comment>
<proteinExistence type="predicted"/>
<sequence>MTRKTVRDLVPGDPEQIWLLADSYNRMARAVEDVGRGFRSLDVGGWNGRAAEAFHAWLERQPRRFQDAGDGYGRVAAALDTYASVLAWAQRQAGEVIALGGTDEPPASPRRPASVLTATQQAELTGVITGPDEPEPVRVDQRAQVLSTYHRALAMLDTVGDESASEIAAAARATAVPAPTASPAPAPTSLVVHHVVPPPAPGNWLDPAALRDDPRDWAAAITRIRRRLRWDGLDRLVQHVFEGHYRPGRASYTGYHHREGGVDHGVLRVVEIIDGPDRHGVYTAFVRGPRSTETKKSSFFPDSWSRAEVLHAVRTAFVGAMRNGRFDPVGRRFRGEYRGVRIDGYVKERPAEPGLSDIVTAYPRRARNRRKRT</sequence>
<dbReference type="InterPro" id="IPR049082">
    <property type="entry name" value="T7SS_signal"/>
</dbReference>
<protein>
    <submittedName>
        <fullName evidence="3">EndoU domain-containing protein</fullName>
    </submittedName>
</protein>
<evidence type="ECO:0000259" key="1">
    <source>
        <dbReference type="Pfam" id="PF14436"/>
    </source>
</evidence>
<dbReference type="Pfam" id="PF21725">
    <property type="entry name" value="T7SS_signal"/>
    <property type="match status" value="1"/>
</dbReference>
<dbReference type="Proteomes" id="UP001156441">
    <property type="component" value="Unassembled WGS sequence"/>
</dbReference>
<name>A0ABT2J4F8_9PSEU</name>
<evidence type="ECO:0000259" key="2">
    <source>
        <dbReference type="Pfam" id="PF21725"/>
    </source>
</evidence>
<evidence type="ECO:0000313" key="4">
    <source>
        <dbReference type="Proteomes" id="UP001156441"/>
    </source>
</evidence>
<evidence type="ECO:0000313" key="3">
    <source>
        <dbReference type="EMBL" id="MCT2582646.1"/>
    </source>
</evidence>
<feature type="domain" description="Bacterial EndoU nuclease" evidence="1">
    <location>
        <begin position="236"/>
        <end position="364"/>
    </location>
</feature>
<dbReference type="SUPFAM" id="SSF140453">
    <property type="entry name" value="EsxAB dimer-like"/>
    <property type="match status" value="1"/>
</dbReference>
<dbReference type="EMBL" id="JAFFZE010000006">
    <property type="protein sequence ID" value="MCT2582646.1"/>
    <property type="molecule type" value="Genomic_DNA"/>
</dbReference>
<accession>A0ABT2J4F8</accession>